<evidence type="ECO:0000313" key="2">
    <source>
        <dbReference type="Proteomes" id="UP001064782"/>
    </source>
</evidence>
<comment type="caution">
    <text evidence="1">The sequence shown here is derived from an EMBL/GenBank/DDBJ whole genome shotgun (WGS) entry which is preliminary data.</text>
</comment>
<proteinExistence type="predicted"/>
<dbReference type="Proteomes" id="UP001064782">
    <property type="component" value="Unassembled WGS sequence"/>
</dbReference>
<dbReference type="EMBL" id="BRZI01000034">
    <property type="protein sequence ID" value="GLD31990.1"/>
    <property type="molecule type" value="Genomic_DNA"/>
</dbReference>
<organism evidence="1 2">
    <name type="scientific">Mycobacterium kiyosense</name>
    <dbReference type="NCBI Taxonomy" id="2871094"/>
    <lineage>
        <taxon>Bacteria</taxon>
        <taxon>Bacillati</taxon>
        <taxon>Actinomycetota</taxon>
        <taxon>Actinomycetes</taxon>
        <taxon>Mycobacteriales</taxon>
        <taxon>Mycobacteriaceae</taxon>
        <taxon>Mycobacterium</taxon>
    </lineage>
</organism>
<accession>A0A9P3Q9Y0</accession>
<protein>
    <submittedName>
        <fullName evidence="1">Uncharacterized protein</fullName>
    </submittedName>
</protein>
<name>A0A9P3Q9Y0_9MYCO</name>
<reference evidence="1" key="1">
    <citation type="submission" date="2022-08" db="EMBL/GenBank/DDBJ databases">
        <title>Mycobacterium kiyosense sp. nov., scotochromogenic slow-glowing species isolated from respiratory specimens.</title>
        <authorList>
            <person name="Fukano H."/>
            <person name="Kazumi Y."/>
            <person name="Sakagami N."/>
            <person name="Ato M."/>
            <person name="Mitarai S."/>
            <person name="Hoshino Y."/>
        </authorList>
    </citation>
    <scope>NUCLEOTIDE SEQUENCE</scope>
    <source>
        <strain evidence="1">1413</strain>
    </source>
</reference>
<keyword evidence="2" id="KW-1185">Reference proteome</keyword>
<sequence length="53" mass="5881">MVRRKLGLPGLDALPDGAILEWHVSDPYGAAALRDLFNFNGLSEIRVLYTPKI</sequence>
<evidence type="ECO:0000313" key="1">
    <source>
        <dbReference type="EMBL" id="GLD31990.1"/>
    </source>
</evidence>
<gene>
    <name evidence="1" type="ORF">Mkiyose1413_38730</name>
</gene>
<dbReference type="AlphaFoldDB" id="A0A9P3Q9Y0"/>